<evidence type="ECO:0000259" key="16">
    <source>
        <dbReference type="PROSITE" id="PS50109"/>
    </source>
</evidence>
<dbReference type="SUPFAM" id="SSF55874">
    <property type="entry name" value="ATPase domain of HSP90 chaperone/DNA topoisomerase II/histidine kinase"/>
    <property type="match status" value="1"/>
</dbReference>
<comment type="catalytic activity">
    <reaction evidence="1">
        <text>ATP + protein L-histidine = ADP + protein N-phospho-L-histidine.</text>
        <dbReference type="EC" id="2.7.13.3"/>
    </reaction>
</comment>
<evidence type="ECO:0000256" key="10">
    <source>
        <dbReference type="ARBA" id="ARBA00022840"/>
    </source>
</evidence>
<dbReference type="GO" id="GO:0005524">
    <property type="term" value="F:ATP binding"/>
    <property type="evidence" value="ECO:0007669"/>
    <property type="project" value="UniProtKB-KW"/>
</dbReference>
<evidence type="ECO:0000256" key="6">
    <source>
        <dbReference type="ARBA" id="ARBA00022679"/>
    </source>
</evidence>
<sequence>MSYRVSLARTVMFALAYLAAALIGRLAVLDSTSLSMVWPAAGVGVIWFCAQPITPRYWIDVVALVVISYVVNSLTGAPFSTALPASLANAVQTLVFVILIRRWRPSLWGAEGTEPMQSPRDLWILLTATFAATACGGLVGPGGRWLLDGDYTWLYSVAWMARNLLSILIIGLAGLSIGQAVAQYYARHGSLAGWHRHWIAALRTTPWWRIAEYAAIAVCTTSLYLVGFNYANRLPISFALLGLTVWVATRLATPFVMAHSLGVGIIAALFTVQNVGPFAAVENIELRTIMVQAFAALVAVVGLALALGRDERARLIAELAAQQEQASRHAELMTTIVDSMADGLAVIDSEGRVILRNPASAHLLGSRIDPDGRFDDTIADELFHPDGSRYRDEELAYRRALAGEEVRGAEMMIRNPEGPEARCLRITATSLRNPDGTHNAVVLYHDITAERRHRDELTSFAGVVAHDLLNPLASVDGWSNALFEDLREVPAHPAVDRAYADLARLSQASGRMQSLIEDLLTYTTVRNATAAPARVDLAALVDEITSTRADAAIAAGRPDPKFAFDELPPVHADPVLVRQLLDNLIGNAMKYTAAGVTPALTITAAREGDLIRVCIADNGIGIPAGQHDEIFANFHRAHPDSGYHGTGLGLAICKRIVEGHGGTITASDNPGGGSCFTFTLPAEIPAP</sequence>
<dbReference type="CDD" id="cd00130">
    <property type="entry name" value="PAS"/>
    <property type="match status" value="1"/>
</dbReference>
<feature type="transmembrane region" description="Helical" evidence="15">
    <location>
        <begin position="7"/>
        <end position="27"/>
    </location>
</feature>
<evidence type="ECO:0000256" key="7">
    <source>
        <dbReference type="ARBA" id="ARBA00022692"/>
    </source>
</evidence>
<evidence type="ECO:0000313" key="19">
    <source>
        <dbReference type="Proteomes" id="UP000198415"/>
    </source>
</evidence>
<evidence type="ECO:0000256" key="3">
    <source>
        <dbReference type="ARBA" id="ARBA00004236"/>
    </source>
</evidence>
<dbReference type="InterPro" id="IPR004358">
    <property type="entry name" value="Sig_transdc_His_kin-like_C"/>
</dbReference>
<accession>A0A238Z3K1</accession>
<dbReference type="InterPro" id="IPR036097">
    <property type="entry name" value="HisK_dim/P_sf"/>
</dbReference>
<dbReference type="Gene3D" id="3.30.450.20">
    <property type="entry name" value="PAS domain"/>
    <property type="match status" value="1"/>
</dbReference>
<dbReference type="Pfam" id="PF00512">
    <property type="entry name" value="HisKA"/>
    <property type="match status" value="1"/>
</dbReference>
<feature type="transmembrane region" description="Helical" evidence="15">
    <location>
        <begin position="286"/>
        <end position="307"/>
    </location>
</feature>
<keyword evidence="12" id="KW-0902">Two-component regulatory system</keyword>
<evidence type="ECO:0000256" key="2">
    <source>
        <dbReference type="ARBA" id="ARBA00004141"/>
    </source>
</evidence>
<keyword evidence="19" id="KW-1185">Reference proteome</keyword>
<feature type="transmembrane region" description="Helical" evidence="15">
    <location>
        <begin position="122"/>
        <end position="143"/>
    </location>
</feature>
<dbReference type="InterPro" id="IPR003594">
    <property type="entry name" value="HATPase_dom"/>
</dbReference>
<dbReference type="CDD" id="cd00082">
    <property type="entry name" value="HisKA"/>
    <property type="match status" value="1"/>
</dbReference>
<dbReference type="InterPro" id="IPR036890">
    <property type="entry name" value="HATPase_C_sf"/>
</dbReference>
<keyword evidence="6" id="KW-0808">Transferase</keyword>
<dbReference type="RefSeq" id="WP_089294040.1">
    <property type="nucleotide sequence ID" value="NZ_BOMU01000035.1"/>
</dbReference>
<dbReference type="PRINTS" id="PR00344">
    <property type="entry name" value="BCTRLSENSOR"/>
</dbReference>
<dbReference type="GO" id="GO:0005886">
    <property type="term" value="C:plasma membrane"/>
    <property type="evidence" value="ECO:0007669"/>
    <property type="project" value="UniProtKB-SubCell"/>
</dbReference>
<dbReference type="GO" id="GO:0030295">
    <property type="term" value="F:protein kinase activator activity"/>
    <property type="evidence" value="ECO:0007669"/>
    <property type="project" value="TreeGrafter"/>
</dbReference>
<evidence type="ECO:0000256" key="13">
    <source>
        <dbReference type="ARBA" id="ARBA00023136"/>
    </source>
</evidence>
<evidence type="ECO:0000256" key="12">
    <source>
        <dbReference type="ARBA" id="ARBA00023012"/>
    </source>
</evidence>
<dbReference type="EC" id="2.7.13.3" evidence="4"/>
<feature type="transmembrane region" description="Helical" evidence="15">
    <location>
        <begin position="260"/>
        <end position="280"/>
    </location>
</feature>
<evidence type="ECO:0000256" key="5">
    <source>
        <dbReference type="ARBA" id="ARBA00022553"/>
    </source>
</evidence>
<comment type="subcellular location">
    <subcellularLocation>
        <location evidence="3">Cell membrane</location>
    </subcellularLocation>
    <subcellularLocation>
        <location evidence="2">Membrane</location>
        <topology evidence="2">Multi-pass membrane protein</topology>
    </subcellularLocation>
</comment>
<evidence type="ECO:0000256" key="9">
    <source>
        <dbReference type="ARBA" id="ARBA00022777"/>
    </source>
</evidence>
<evidence type="ECO:0000256" key="15">
    <source>
        <dbReference type="SAM" id="Phobius"/>
    </source>
</evidence>
<evidence type="ECO:0000256" key="4">
    <source>
        <dbReference type="ARBA" id="ARBA00012438"/>
    </source>
</evidence>
<dbReference type="GO" id="GO:0007234">
    <property type="term" value="P:osmosensory signaling via phosphorelay pathway"/>
    <property type="evidence" value="ECO:0007669"/>
    <property type="project" value="TreeGrafter"/>
</dbReference>
<evidence type="ECO:0000259" key="17">
    <source>
        <dbReference type="PROSITE" id="PS50112"/>
    </source>
</evidence>
<dbReference type="NCBIfam" id="TIGR00229">
    <property type="entry name" value="sensory_box"/>
    <property type="match status" value="1"/>
</dbReference>
<evidence type="ECO:0000256" key="8">
    <source>
        <dbReference type="ARBA" id="ARBA00022741"/>
    </source>
</evidence>
<dbReference type="EMBL" id="FZNR01000005">
    <property type="protein sequence ID" value="SNR77453.1"/>
    <property type="molecule type" value="Genomic_DNA"/>
</dbReference>
<dbReference type="PANTHER" id="PTHR42878">
    <property type="entry name" value="TWO-COMPONENT HISTIDINE KINASE"/>
    <property type="match status" value="1"/>
</dbReference>
<dbReference type="InterPro" id="IPR000014">
    <property type="entry name" value="PAS"/>
</dbReference>
<evidence type="ECO:0000256" key="11">
    <source>
        <dbReference type="ARBA" id="ARBA00022989"/>
    </source>
</evidence>
<dbReference type="SUPFAM" id="SSF47384">
    <property type="entry name" value="Homodimeric domain of signal transducing histidine kinase"/>
    <property type="match status" value="1"/>
</dbReference>
<dbReference type="OrthoDB" id="5241402at2"/>
<dbReference type="InterPro" id="IPR013656">
    <property type="entry name" value="PAS_4"/>
</dbReference>
<evidence type="ECO:0000313" key="18">
    <source>
        <dbReference type="EMBL" id="SNR77453.1"/>
    </source>
</evidence>
<dbReference type="Pfam" id="PF02518">
    <property type="entry name" value="HATPase_c"/>
    <property type="match status" value="1"/>
</dbReference>
<dbReference type="PROSITE" id="PS50112">
    <property type="entry name" value="PAS"/>
    <property type="match status" value="1"/>
</dbReference>
<dbReference type="InterPro" id="IPR003661">
    <property type="entry name" value="HisK_dim/P_dom"/>
</dbReference>
<keyword evidence="5" id="KW-0597">Phosphoprotein</keyword>
<name>A0A238Z3K1_9ACTN</name>
<feature type="domain" description="Histidine kinase" evidence="16">
    <location>
        <begin position="463"/>
        <end position="684"/>
    </location>
</feature>
<feature type="transmembrane region" description="Helical" evidence="15">
    <location>
        <begin position="33"/>
        <end position="50"/>
    </location>
</feature>
<gene>
    <name evidence="18" type="ORF">SAMN06264365_105372</name>
</gene>
<dbReference type="Pfam" id="PF08448">
    <property type="entry name" value="PAS_4"/>
    <property type="match status" value="1"/>
</dbReference>
<dbReference type="GO" id="GO:0000155">
    <property type="term" value="F:phosphorelay sensor kinase activity"/>
    <property type="evidence" value="ECO:0007669"/>
    <property type="project" value="InterPro"/>
</dbReference>
<dbReference type="Proteomes" id="UP000198415">
    <property type="component" value="Unassembled WGS sequence"/>
</dbReference>
<evidence type="ECO:0000256" key="14">
    <source>
        <dbReference type="ARBA" id="ARBA00039401"/>
    </source>
</evidence>
<feature type="transmembrane region" description="Helical" evidence="15">
    <location>
        <begin position="163"/>
        <end position="186"/>
    </location>
</feature>
<proteinExistence type="predicted"/>
<keyword evidence="10" id="KW-0067">ATP-binding</keyword>
<feature type="transmembrane region" description="Helical" evidence="15">
    <location>
        <begin position="234"/>
        <end position="253"/>
    </location>
</feature>
<protein>
    <recommendedName>
        <fullName evidence="14">Sensor-like histidine kinase SenX3</fullName>
        <ecNumber evidence="4">2.7.13.3</ecNumber>
    </recommendedName>
</protein>
<feature type="transmembrane region" description="Helical" evidence="15">
    <location>
        <begin position="57"/>
        <end position="75"/>
    </location>
</feature>
<dbReference type="InterPro" id="IPR005467">
    <property type="entry name" value="His_kinase_dom"/>
</dbReference>
<keyword evidence="8" id="KW-0547">Nucleotide-binding</keyword>
<dbReference type="PANTHER" id="PTHR42878:SF7">
    <property type="entry name" value="SENSOR HISTIDINE KINASE GLRK"/>
    <property type="match status" value="1"/>
</dbReference>
<dbReference type="SUPFAM" id="SSF55785">
    <property type="entry name" value="PYP-like sensor domain (PAS domain)"/>
    <property type="match status" value="1"/>
</dbReference>
<dbReference type="GO" id="GO:0000156">
    <property type="term" value="F:phosphorelay response regulator activity"/>
    <property type="evidence" value="ECO:0007669"/>
    <property type="project" value="TreeGrafter"/>
</dbReference>
<dbReference type="PROSITE" id="PS50109">
    <property type="entry name" value="HIS_KIN"/>
    <property type="match status" value="1"/>
</dbReference>
<dbReference type="SMART" id="SM00387">
    <property type="entry name" value="HATPase_c"/>
    <property type="match status" value="1"/>
</dbReference>
<feature type="domain" description="PAS" evidence="17">
    <location>
        <begin position="329"/>
        <end position="404"/>
    </location>
</feature>
<keyword evidence="13 15" id="KW-0472">Membrane</keyword>
<dbReference type="Gene3D" id="1.10.287.130">
    <property type="match status" value="1"/>
</dbReference>
<dbReference type="InterPro" id="IPR035965">
    <property type="entry name" value="PAS-like_dom_sf"/>
</dbReference>
<keyword evidence="7 15" id="KW-0812">Transmembrane</keyword>
<dbReference type="Gene3D" id="3.30.565.10">
    <property type="entry name" value="Histidine kinase-like ATPase, C-terminal domain"/>
    <property type="match status" value="1"/>
</dbReference>
<evidence type="ECO:0000256" key="1">
    <source>
        <dbReference type="ARBA" id="ARBA00000085"/>
    </source>
</evidence>
<organism evidence="18 19">
    <name type="scientific">Actinoplanes regularis</name>
    <dbReference type="NCBI Taxonomy" id="52697"/>
    <lineage>
        <taxon>Bacteria</taxon>
        <taxon>Bacillati</taxon>
        <taxon>Actinomycetota</taxon>
        <taxon>Actinomycetes</taxon>
        <taxon>Micromonosporales</taxon>
        <taxon>Micromonosporaceae</taxon>
        <taxon>Actinoplanes</taxon>
    </lineage>
</organism>
<dbReference type="FunFam" id="3.30.565.10:FF:000006">
    <property type="entry name" value="Sensor histidine kinase WalK"/>
    <property type="match status" value="1"/>
</dbReference>
<dbReference type="AlphaFoldDB" id="A0A238Z3K1"/>
<feature type="transmembrane region" description="Helical" evidence="15">
    <location>
        <begin position="207"/>
        <end position="228"/>
    </location>
</feature>
<dbReference type="SMART" id="SM00388">
    <property type="entry name" value="HisKA"/>
    <property type="match status" value="1"/>
</dbReference>
<dbReference type="InterPro" id="IPR050351">
    <property type="entry name" value="BphY/WalK/GraS-like"/>
</dbReference>
<keyword evidence="9" id="KW-0418">Kinase</keyword>
<dbReference type="SMART" id="SM00091">
    <property type="entry name" value="PAS"/>
    <property type="match status" value="1"/>
</dbReference>
<keyword evidence="11 15" id="KW-1133">Transmembrane helix</keyword>
<reference evidence="18 19" key="1">
    <citation type="submission" date="2017-06" db="EMBL/GenBank/DDBJ databases">
        <authorList>
            <person name="Kim H.J."/>
            <person name="Triplett B.A."/>
        </authorList>
    </citation>
    <scope>NUCLEOTIDE SEQUENCE [LARGE SCALE GENOMIC DNA]</scope>
    <source>
        <strain evidence="18 19">DSM 43151</strain>
    </source>
</reference>